<feature type="region of interest" description="Disordered" evidence="8">
    <location>
        <begin position="1"/>
        <end position="42"/>
    </location>
</feature>
<evidence type="ECO:0000256" key="3">
    <source>
        <dbReference type="ARBA" id="ARBA00022448"/>
    </source>
</evidence>
<dbReference type="InterPro" id="IPR011701">
    <property type="entry name" value="MFS"/>
</dbReference>
<gene>
    <name evidence="11" type="ORF">F8O03_13765</name>
</gene>
<dbReference type="Pfam" id="PF07690">
    <property type="entry name" value="MFS_1"/>
    <property type="match status" value="1"/>
</dbReference>
<dbReference type="CDD" id="cd17324">
    <property type="entry name" value="MFS_NepI_like"/>
    <property type="match status" value="1"/>
</dbReference>
<feature type="transmembrane region" description="Helical" evidence="9">
    <location>
        <begin position="328"/>
        <end position="345"/>
    </location>
</feature>
<dbReference type="OrthoDB" id="63984at2"/>
<feature type="transmembrane region" description="Helical" evidence="9">
    <location>
        <begin position="415"/>
        <end position="435"/>
    </location>
</feature>
<feature type="transmembrane region" description="Helical" evidence="9">
    <location>
        <begin position="171"/>
        <end position="194"/>
    </location>
</feature>
<dbReference type="Gene3D" id="1.20.1250.20">
    <property type="entry name" value="MFS general substrate transporter like domains"/>
    <property type="match status" value="2"/>
</dbReference>
<dbReference type="GO" id="GO:0022857">
    <property type="term" value="F:transmembrane transporter activity"/>
    <property type="evidence" value="ECO:0007669"/>
    <property type="project" value="InterPro"/>
</dbReference>
<dbReference type="PROSITE" id="PS50850">
    <property type="entry name" value="MFS"/>
    <property type="match status" value="1"/>
</dbReference>
<feature type="transmembrane region" description="Helical" evidence="9">
    <location>
        <begin position="86"/>
        <end position="106"/>
    </location>
</feature>
<dbReference type="SUPFAM" id="SSF103473">
    <property type="entry name" value="MFS general substrate transporter"/>
    <property type="match status" value="1"/>
</dbReference>
<evidence type="ECO:0000256" key="8">
    <source>
        <dbReference type="SAM" id="MobiDB-lite"/>
    </source>
</evidence>
<keyword evidence="5 9" id="KW-0812">Transmembrane</keyword>
<comment type="similarity">
    <text evidence="2">Belongs to the major facilitator superfamily.</text>
</comment>
<reference evidence="11 12" key="1">
    <citation type="submission" date="2019-09" db="EMBL/GenBank/DDBJ databases">
        <title>Phylogeny of genus Pseudoclavibacter and closely related genus.</title>
        <authorList>
            <person name="Li Y."/>
        </authorList>
    </citation>
    <scope>NUCLEOTIDE SEQUENCE [LARGE SCALE GENOMIC DNA]</scope>
    <source>
        <strain evidence="11 12">THG-MD12</strain>
    </source>
</reference>
<feature type="transmembrane region" description="Helical" evidence="9">
    <location>
        <begin position="206"/>
        <end position="226"/>
    </location>
</feature>
<comment type="subcellular location">
    <subcellularLocation>
        <location evidence="1">Cell membrane</location>
        <topology evidence="1">Multi-pass membrane protein</topology>
    </subcellularLocation>
</comment>
<evidence type="ECO:0000256" key="9">
    <source>
        <dbReference type="SAM" id="Phobius"/>
    </source>
</evidence>
<feature type="transmembrane region" description="Helical" evidence="9">
    <location>
        <begin position="118"/>
        <end position="137"/>
    </location>
</feature>
<dbReference type="InterPro" id="IPR020846">
    <property type="entry name" value="MFS_dom"/>
</dbReference>
<evidence type="ECO:0000256" key="7">
    <source>
        <dbReference type="ARBA" id="ARBA00023136"/>
    </source>
</evidence>
<feature type="transmembrane region" description="Helical" evidence="9">
    <location>
        <begin position="54"/>
        <end position="74"/>
    </location>
</feature>
<evidence type="ECO:0000313" key="11">
    <source>
        <dbReference type="EMBL" id="KAB1637329.1"/>
    </source>
</evidence>
<dbReference type="GO" id="GO:0005886">
    <property type="term" value="C:plasma membrane"/>
    <property type="evidence" value="ECO:0007669"/>
    <property type="project" value="UniProtKB-SubCell"/>
</dbReference>
<keyword evidence="12" id="KW-1185">Reference proteome</keyword>
<accession>A0A7J5B0H8</accession>
<evidence type="ECO:0000259" key="10">
    <source>
        <dbReference type="PROSITE" id="PS50850"/>
    </source>
</evidence>
<dbReference type="EMBL" id="WBJX01000004">
    <property type="protein sequence ID" value="KAB1637329.1"/>
    <property type="molecule type" value="Genomic_DNA"/>
</dbReference>
<name>A0A7J5B0H8_9MICO</name>
<feature type="transmembrane region" description="Helical" evidence="9">
    <location>
        <begin position="264"/>
        <end position="284"/>
    </location>
</feature>
<dbReference type="PANTHER" id="PTHR43271:SF1">
    <property type="entry name" value="INNER MEMBRANE TRANSPORT PROTEIN YNFM"/>
    <property type="match status" value="1"/>
</dbReference>
<keyword evidence="4" id="KW-1003">Cell membrane</keyword>
<dbReference type="PANTHER" id="PTHR43271">
    <property type="entry name" value="BLL2771 PROTEIN"/>
    <property type="match status" value="1"/>
</dbReference>
<evidence type="ECO:0000256" key="2">
    <source>
        <dbReference type="ARBA" id="ARBA00008335"/>
    </source>
</evidence>
<keyword evidence="6 9" id="KW-1133">Transmembrane helix</keyword>
<dbReference type="Proteomes" id="UP000490386">
    <property type="component" value="Unassembled WGS sequence"/>
</dbReference>
<evidence type="ECO:0000256" key="6">
    <source>
        <dbReference type="ARBA" id="ARBA00022989"/>
    </source>
</evidence>
<feature type="transmembrane region" description="Helical" evidence="9">
    <location>
        <begin position="388"/>
        <end position="409"/>
    </location>
</feature>
<feature type="transmembrane region" description="Helical" evidence="9">
    <location>
        <begin position="296"/>
        <end position="316"/>
    </location>
</feature>
<evidence type="ECO:0000256" key="1">
    <source>
        <dbReference type="ARBA" id="ARBA00004651"/>
    </source>
</evidence>
<proteinExistence type="inferred from homology"/>
<keyword evidence="7 9" id="KW-0472">Membrane</keyword>
<comment type="caution">
    <text evidence="11">The sequence shown here is derived from an EMBL/GenBank/DDBJ whole genome shotgun (WGS) entry which is preliminary data.</text>
</comment>
<feature type="transmembrane region" description="Helical" evidence="9">
    <location>
        <begin position="351"/>
        <end position="376"/>
    </location>
</feature>
<organism evidence="11 12">
    <name type="scientific">Pseudoclavibacter terrae</name>
    <dbReference type="NCBI Taxonomy" id="1530195"/>
    <lineage>
        <taxon>Bacteria</taxon>
        <taxon>Bacillati</taxon>
        <taxon>Actinomycetota</taxon>
        <taxon>Actinomycetes</taxon>
        <taxon>Micrococcales</taxon>
        <taxon>Microbacteriaceae</taxon>
        <taxon>Pseudoclavibacter</taxon>
    </lineage>
</organism>
<dbReference type="AlphaFoldDB" id="A0A7J5B0H8"/>
<protein>
    <submittedName>
        <fullName evidence="11">MFS transporter</fullName>
    </submittedName>
</protein>
<feature type="transmembrane region" description="Helical" evidence="9">
    <location>
        <begin position="143"/>
        <end position="164"/>
    </location>
</feature>
<evidence type="ECO:0000256" key="5">
    <source>
        <dbReference type="ARBA" id="ARBA00022692"/>
    </source>
</evidence>
<sequence>MRARPCRRTTPTGRPRSTLERVTPDRTNTPKPPSTGNPWLGHLGGSRDYRRIQLAMLCAGFATFAQLYAPQALLPEISTTFAIDPATAALMVSMGTLGVAISVLPWSIAADRMGRVRAITISISSATILGLLMILMPSFELALALRLLEGLALGGVPACAIAYLNEELHPTAAAGAAGTFVAGNTLGGLGGRIVPTPVAELLDWRLGLLTVSLISVAMAVLFIWLIPKPRGFAPLAKNAGGTLGASIGRAWKAITAHLSSTRMLGLFAQGFFLMGGFVAVYNFLGFHLTQAPYFLPVWLVSLVFVTYLAGSFSSPFIARLAGRHGRKLVLLASTAVSLGGLALTLSPQLWLVITGLAIFTAAFFGAHSVAVGWAGAYPSRGRAQATALYNLGYYGGSSIFGFLGGVFFQHFDWPGVIWMVGGLTIIAGLLALFLLPWKGETAATQAIRVP</sequence>
<feature type="domain" description="Major facilitator superfamily (MFS) profile" evidence="10">
    <location>
        <begin position="52"/>
        <end position="439"/>
    </location>
</feature>
<keyword evidence="3" id="KW-0813">Transport</keyword>
<evidence type="ECO:0000256" key="4">
    <source>
        <dbReference type="ARBA" id="ARBA00022475"/>
    </source>
</evidence>
<evidence type="ECO:0000313" key="12">
    <source>
        <dbReference type="Proteomes" id="UP000490386"/>
    </source>
</evidence>
<dbReference type="InterPro" id="IPR036259">
    <property type="entry name" value="MFS_trans_sf"/>
</dbReference>